<evidence type="ECO:0000313" key="6">
    <source>
        <dbReference type="Proteomes" id="UP000006281"/>
    </source>
</evidence>
<evidence type="ECO:0008006" key="7">
    <source>
        <dbReference type="Google" id="ProtNLM"/>
    </source>
</evidence>
<reference evidence="5 6" key="1">
    <citation type="journal article" date="2012" name="BMC Genomics">
        <title>Complete genome sequence of Saccharothrix espanaensis DSM 44229T and comparison to the other completely sequenced Pseudonocardiaceae.</title>
        <authorList>
            <person name="Strobel T."/>
            <person name="Al-Dilaimi A."/>
            <person name="Blom J."/>
            <person name="Gessner A."/>
            <person name="Kalinowski J."/>
            <person name="Luzhetska M."/>
            <person name="Puhler A."/>
            <person name="Szczepanowski R."/>
            <person name="Bechthold A."/>
            <person name="Ruckert C."/>
        </authorList>
    </citation>
    <scope>NUCLEOTIDE SEQUENCE [LARGE SCALE GENOMIC DNA]</scope>
    <source>
        <strain evidence="6">ATCC 51144 / DSM 44229 / JCM 9112 / NBRC 15066 / NRRL 15764</strain>
    </source>
</reference>
<dbReference type="AlphaFoldDB" id="K3W482"/>
<dbReference type="eggNOG" id="COG3170">
    <property type="taxonomic scope" value="Bacteria"/>
</dbReference>
<organism evidence="5 6">
    <name type="scientific">Saccharothrix espanaensis (strain ATCC 51144 / DSM 44229 / JCM 9112 / NBRC 15066 / NRRL 15764)</name>
    <dbReference type="NCBI Taxonomy" id="1179773"/>
    <lineage>
        <taxon>Bacteria</taxon>
        <taxon>Bacillati</taxon>
        <taxon>Actinomycetota</taxon>
        <taxon>Actinomycetes</taxon>
        <taxon>Pseudonocardiales</taxon>
        <taxon>Pseudonocardiaceae</taxon>
        <taxon>Saccharothrix</taxon>
    </lineage>
</organism>
<feature type="compositionally biased region" description="Gly residues" evidence="2">
    <location>
        <begin position="995"/>
        <end position="1029"/>
    </location>
</feature>
<gene>
    <name evidence="5" type="ordered locus">BN6_01840</name>
</gene>
<keyword evidence="3" id="KW-1133">Transmembrane helix</keyword>
<feature type="compositionally biased region" description="Pro residues" evidence="2">
    <location>
        <begin position="56"/>
        <end position="70"/>
    </location>
</feature>
<dbReference type="KEGG" id="sesp:BN6_01840"/>
<keyword evidence="3" id="KW-0472">Membrane</keyword>
<dbReference type="PANTHER" id="PTHR23303">
    <property type="entry name" value="CARBOXYPEPTIDASE REGULATORY REGION-CONTAINING"/>
    <property type="match status" value="1"/>
</dbReference>
<evidence type="ECO:0000313" key="5">
    <source>
        <dbReference type="EMBL" id="CCH27517.1"/>
    </source>
</evidence>
<proteinExistence type="predicted"/>
<dbReference type="Proteomes" id="UP000006281">
    <property type="component" value="Chromosome"/>
</dbReference>
<evidence type="ECO:0000256" key="4">
    <source>
        <dbReference type="SAM" id="SignalP"/>
    </source>
</evidence>
<accession>K3W482</accession>
<evidence type="ECO:0000256" key="1">
    <source>
        <dbReference type="ARBA" id="ARBA00022729"/>
    </source>
</evidence>
<feature type="compositionally biased region" description="Low complexity" evidence="2">
    <location>
        <begin position="71"/>
        <end position="89"/>
    </location>
</feature>
<sequence length="1067" mass="111256">MSNGVAARPRAARQVLRTTTAALLVAVLAFGAQPAWADDTGTGAPATTPVETVAPPENPAPSAEPEPSPETNPETNPAPGTTTPETPAGTPEPPAATPEAPVTEAPPAAPEARTEKAPAQIGAQAAPADLRVTAAFDRSEYLPGSLLPITVTVENVGGTTAEQVRINRGGNVGLNSGWELFNETYTLAPGEVRRFDLVGRQYDQNGTQAEFFFYVNHSRPDPTPEDTSAKATASVPQRRGAISGVLYTDVNANGRFDAGEQRAGAEFRIGGGAPSTHLAAVTGANGEFAFPDVPTGDYYFTLTDATIVVRPGHSTFSVRENATTDLAIPTARPVSDSLTARIELDRDTYGRGDPITVKITLTNTGTATLTNVIALCNQVGEDSTLGSGPGWAPLHPKGPGLTIAAGESKVLEIADVVPDAAYEAGSVHAYCNFGNNGIYDTGYVGASDQAKVLGARGSARGDLTYYPPSGAPQKLADVAVLLVDRSTKAVVARTRSDVNGAWTFPDVPVGDYDVLVIGPYKSRYNHGFVARVHAVNSPGLGCALVDGPMVQEPPQGPNLSVTASFDKASYELSDRPKVTVKVKNTGNATARYSRFEPQTSLSDLYYNRTQWGAFHDGGGATLQPGEEQVVTLTGTIRGEPESVRLKGRITTSGDLDESDNAIDLAAPVMPATGDAVAQVYGDLDGDGAYDDGEGLSDVQITIGGGRPYKLVTGRTDASGRFRLDDVPTGKYTVRVHDDKTGWVRQDDGELVVVADQETQAQYGMERPLSDELHASVVFDRDTYGPDDQVVATLTLSNSGSKKALFKAFCGGGEIPALMNDSGWGPFDSNGGAGVELEAGETRVFTYTVPLPNYAADYGVFDMSCTFGPDRNIRGLPETREFARVPGAVWTKSGRVITRPTPYEPVPVPNVTIVLTDYFSKKPVARTVAGPDGSFTFSNVPVGFYTPVIVGPWKFNVNWGPAPSFRVIRGGATTGDIDVEPGPEVGDPGNWEEPPTGGGETGGGETGGGETGGGETGGTSGTSGTSGGSGAEEALAATGASVVGLGLIGLLVLAFGVGTRVVGRRRTV</sequence>
<dbReference type="GO" id="GO:0005975">
    <property type="term" value="P:carbohydrate metabolic process"/>
    <property type="evidence" value="ECO:0007669"/>
    <property type="project" value="UniProtKB-ARBA"/>
</dbReference>
<dbReference type="EMBL" id="HE804045">
    <property type="protein sequence ID" value="CCH27517.1"/>
    <property type="molecule type" value="Genomic_DNA"/>
</dbReference>
<dbReference type="SUPFAM" id="SSF117074">
    <property type="entry name" value="Hypothetical protein PA1324"/>
    <property type="match status" value="3"/>
</dbReference>
<feature type="region of interest" description="Disordered" evidence="2">
    <location>
        <begin position="971"/>
        <end position="1030"/>
    </location>
</feature>
<feature type="compositionally biased region" description="Low complexity" evidence="2">
    <location>
        <begin position="38"/>
        <end position="55"/>
    </location>
</feature>
<evidence type="ECO:0000256" key="2">
    <source>
        <dbReference type="SAM" id="MobiDB-lite"/>
    </source>
</evidence>
<dbReference type="STRING" id="1179773.BN6_01840"/>
<dbReference type="PATRIC" id="fig|1179773.3.peg.189"/>
<evidence type="ECO:0000256" key="3">
    <source>
        <dbReference type="SAM" id="Phobius"/>
    </source>
</evidence>
<feature type="compositionally biased region" description="Low complexity" evidence="2">
    <location>
        <begin position="97"/>
        <end position="106"/>
    </location>
</feature>
<feature type="signal peptide" evidence="4">
    <location>
        <begin position="1"/>
        <end position="37"/>
    </location>
</feature>
<dbReference type="HOGENOM" id="CLU_288187_0_0_11"/>
<keyword evidence="6" id="KW-1185">Reference proteome</keyword>
<protein>
    <recommendedName>
        <fullName evidence="7">Alpha-amylase</fullName>
    </recommendedName>
</protein>
<name>K3W482_SACES</name>
<dbReference type="Gene3D" id="2.60.40.10">
    <property type="entry name" value="Immunoglobulins"/>
    <property type="match status" value="3"/>
</dbReference>
<feature type="chain" id="PRO_5003867279" description="Alpha-amylase" evidence="4">
    <location>
        <begin position="38"/>
        <end position="1067"/>
    </location>
</feature>
<keyword evidence="1 4" id="KW-0732">Signal</keyword>
<dbReference type="PANTHER" id="PTHR23303:SF14">
    <property type="entry name" value="BOS COMPLEX SUBUNIT NOMO1-RELATED"/>
    <property type="match status" value="1"/>
</dbReference>
<keyword evidence="3" id="KW-0812">Transmembrane</keyword>
<feature type="region of interest" description="Disordered" evidence="2">
    <location>
        <begin position="38"/>
        <end position="124"/>
    </location>
</feature>
<dbReference type="InterPro" id="IPR013783">
    <property type="entry name" value="Ig-like_fold"/>
</dbReference>
<feature type="transmembrane region" description="Helical" evidence="3">
    <location>
        <begin position="1033"/>
        <end position="1056"/>
    </location>
</feature>
<dbReference type="SUPFAM" id="SSF49478">
    <property type="entry name" value="Cna protein B-type domain"/>
    <property type="match status" value="1"/>
</dbReference>
<dbReference type="InterPro" id="IPR051417">
    <property type="entry name" value="SDr/BOS_complex"/>
</dbReference>